<feature type="transmembrane region" description="Helical" evidence="14">
    <location>
        <begin position="594"/>
        <end position="615"/>
    </location>
</feature>
<feature type="domain" description="Plastocyanin-like" evidence="16">
    <location>
        <begin position="1003"/>
        <end position="1132"/>
    </location>
</feature>
<dbReference type="GO" id="GO:0046274">
    <property type="term" value="P:lignin catabolic process"/>
    <property type="evidence" value="ECO:0007669"/>
    <property type="project" value="UniProtKB-KW"/>
</dbReference>
<evidence type="ECO:0000259" key="17">
    <source>
        <dbReference type="Pfam" id="PF07732"/>
    </source>
</evidence>
<keyword evidence="10 13" id="KW-0186">Copper</keyword>
<keyword evidence="6 13" id="KW-0964">Secreted</keyword>
<dbReference type="PANTHER" id="PTHR11709">
    <property type="entry name" value="MULTI-COPPER OXIDASE"/>
    <property type="match status" value="1"/>
</dbReference>
<dbReference type="GO" id="GO:0048046">
    <property type="term" value="C:apoplast"/>
    <property type="evidence" value="ECO:0007669"/>
    <property type="project" value="UniProtKB-SubCell"/>
</dbReference>
<dbReference type="Pfam" id="PF07731">
    <property type="entry name" value="Cu-oxidase_2"/>
    <property type="match status" value="2"/>
</dbReference>
<protein>
    <recommendedName>
        <fullName evidence="4 13">Laccase</fullName>
        <ecNumber evidence="4 13">1.10.3.2</ecNumber>
    </recommendedName>
    <alternativeName>
        <fullName evidence="13">Benzenediol:oxygen oxidoreductase</fullName>
    </alternativeName>
    <alternativeName>
        <fullName evidence="13">Diphenol oxidase</fullName>
    </alternativeName>
    <alternativeName>
        <fullName evidence="13">Urishiol oxidase</fullName>
    </alternativeName>
</protein>
<reference evidence="18 19" key="1">
    <citation type="journal article" date="2023" name="Hortic Res">
        <title>Pangenome of water caltrop reveals structural variations and asymmetric subgenome divergence after allopolyploidization.</title>
        <authorList>
            <person name="Zhang X."/>
            <person name="Chen Y."/>
            <person name="Wang L."/>
            <person name="Yuan Y."/>
            <person name="Fang M."/>
            <person name="Shi L."/>
            <person name="Lu R."/>
            <person name="Comes H.P."/>
            <person name="Ma Y."/>
            <person name="Chen Y."/>
            <person name="Huang G."/>
            <person name="Zhou Y."/>
            <person name="Zheng Z."/>
            <person name="Qiu Y."/>
        </authorList>
    </citation>
    <scope>NUCLEOTIDE SEQUENCE [LARGE SCALE GENOMIC DNA]</scope>
    <source>
        <strain evidence="18">F231</strain>
    </source>
</reference>
<dbReference type="InterPro" id="IPR001117">
    <property type="entry name" value="Cu-oxidase_2nd"/>
</dbReference>
<dbReference type="InterPro" id="IPR011706">
    <property type="entry name" value="Cu-oxidase_C"/>
</dbReference>
<comment type="catalytic activity">
    <reaction evidence="1 13">
        <text>4 hydroquinone + O2 = 4 benzosemiquinone + 2 H2O</text>
        <dbReference type="Rhea" id="RHEA:11276"/>
        <dbReference type="ChEBI" id="CHEBI:15377"/>
        <dbReference type="ChEBI" id="CHEBI:15379"/>
        <dbReference type="ChEBI" id="CHEBI:17594"/>
        <dbReference type="ChEBI" id="CHEBI:17977"/>
        <dbReference type="EC" id="1.10.3.2"/>
    </reaction>
</comment>
<dbReference type="PANTHER" id="PTHR11709:SF410">
    <property type="entry name" value="LACCASE"/>
    <property type="match status" value="1"/>
</dbReference>
<feature type="domain" description="Plastocyanin-like" evidence="17">
    <location>
        <begin position="45"/>
        <end position="157"/>
    </location>
</feature>
<name>A0AAN7MGR2_TRANT</name>
<dbReference type="PROSITE" id="PS00080">
    <property type="entry name" value="MULTICOPPER_OXIDASE2"/>
    <property type="match status" value="2"/>
</dbReference>
<evidence type="ECO:0000256" key="4">
    <source>
        <dbReference type="ARBA" id="ARBA00012297"/>
    </source>
</evidence>
<feature type="domain" description="Plastocyanin-like" evidence="15">
    <location>
        <begin position="171"/>
        <end position="319"/>
    </location>
</feature>
<evidence type="ECO:0000256" key="2">
    <source>
        <dbReference type="ARBA" id="ARBA00004271"/>
    </source>
</evidence>
<dbReference type="NCBIfam" id="TIGR03389">
    <property type="entry name" value="laccase"/>
    <property type="match status" value="2"/>
</dbReference>
<evidence type="ECO:0000256" key="1">
    <source>
        <dbReference type="ARBA" id="ARBA00000349"/>
    </source>
</evidence>
<feature type="domain" description="Plastocyanin-like" evidence="17">
    <location>
        <begin position="623"/>
        <end position="736"/>
    </location>
</feature>
<dbReference type="InterPro" id="IPR017761">
    <property type="entry name" value="Laccase"/>
</dbReference>
<evidence type="ECO:0000259" key="16">
    <source>
        <dbReference type="Pfam" id="PF07731"/>
    </source>
</evidence>
<dbReference type="GO" id="GO:0005507">
    <property type="term" value="F:copper ion binding"/>
    <property type="evidence" value="ECO:0007669"/>
    <property type="project" value="InterPro"/>
</dbReference>
<dbReference type="GO" id="GO:0052716">
    <property type="term" value="F:hydroquinone:oxygen oxidoreductase activity"/>
    <property type="evidence" value="ECO:0007669"/>
    <property type="project" value="UniProtKB-EC"/>
</dbReference>
<dbReference type="CDD" id="cd13897">
    <property type="entry name" value="CuRO_3_LCC_plant"/>
    <property type="match status" value="2"/>
</dbReference>
<dbReference type="EC" id="1.10.3.2" evidence="4 13"/>
<evidence type="ECO:0000256" key="8">
    <source>
        <dbReference type="ARBA" id="ARBA00022737"/>
    </source>
</evidence>
<evidence type="ECO:0000256" key="3">
    <source>
        <dbReference type="ARBA" id="ARBA00010609"/>
    </source>
</evidence>
<keyword evidence="9 13" id="KW-0560">Oxidoreductase</keyword>
<keyword evidence="14" id="KW-0472">Membrane</keyword>
<evidence type="ECO:0000256" key="5">
    <source>
        <dbReference type="ARBA" id="ARBA00022523"/>
    </source>
</evidence>
<dbReference type="Gene3D" id="2.60.40.420">
    <property type="entry name" value="Cupredoxins - blue copper proteins"/>
    <property type="match status" value="6"/>
</dbReference>
<evidence type="ECO:0000256" key="13">
    <source>
        <dbReference type="RuleBase" id="RU361119"/>
    </source>
</evidence>
<comment type="function">
    <text evidence="13">Lignin degradation and detoxification of lignin-derived products.</text>
</comment>
<dbReference type="InterPro" id="IPR008972">
    <property type="entry name" value="Cupredoxin"/>
</dbReference>
<comment type="caution">
    <text evidence="18">The sequence shown here is derived from an EMBL/GenBank/DDBJ whole genome shotgun (WGS) entry which is preliminary data.</text>
</comment>
<dbReference type="Pfam" id="PF07732">
    <property type="entry name" value="Cu-oxidase_3"/>
    <property type="match status" value="2"/>
</dbReference>
<proteinExistence type="inferred from homology"/>
<evidence type="ECO:0000256" key="9">
    <source>
        <dbReference type="ARBA" id="ARBA00023002"/>
    </source>
</evidence>
<evidence type="ECO:0000256" key="10">
    <source>
        <dbReference type="ARBA" id="ARBA00023008"/>
    </source>
</evidence>
<comment type="subcellular location">
    <subcellularLocation>
        <location evidence="2 13">Secreted</location>
        <location evidence="2 13">Extracellular space</location>
        <location evidence="2 13">Apoplast</location>
    </subcellularLocation>
</comment>
<evidence type="ECO:0000256" key="12">
    <source>
        <dbReference type="ARBA" id="ARBA00023185"/>
    </source>
</evidence>
<accession>A0AAN7MGR2</accession>
<sequence>MFWVLKGEMGTMKGLYLAFVGLVVLHGGSLLSTHAAVHYYDFVLEETNFTKLCSTKSILTVNGSFPGPEIRVHAGDTAFVTIHNNGTYGVTIHWHGVRQPRNPWSDGPENVTQCPIPPGTSFTQEIIFTAEEGTLWWHAHSDWTRATVHGPIIILPKTGTTYPFAEPDAEQTIVLGEWYKGDVMAIIDEALASGGDPNVSDAFTVNGQPGDLYGCSNATTFRMMVDYGKTYLLRVINAIMNEEMFFGIANHTLKVVGMDAAYLKPIEVPYVMITPGQTMDILVTANQPRSHYYMEASPFADTSAPFDNTSTTAVFQYQGGYTPPSKPYFPSLPAYNNKTAVGNFTKLLRSLASKAHPVSVPLNITHRIFMTVSVNQIACANASCAGPNGNRLSASLNNISFVTPTIDILEAYYSGIPNVFNKTFPDVPPYLFNFTGDVGSNTLFPSRGTEVKVIEYGAAVEIIWQGTNIGAAENHPMHLHGYSFYVVGMGDGNFDNKTSPSTYNLVDPPEVNTIGLPKNGWTTMRFVADNPGVWFMHCHLERHASWGMDTVIISSECYLEGDKASNANIRNAATQELELALLDIREQMGGRARVFILAPALLVFLFLLQSAQAVVHHYTFVLEEKKFTKLCSTKSILTVNGSFPGPEIRVRKGDTAFVTVHNRGTYGVTIHWHGVKQPRNPWSDGPENITQCPIPANTSFTQEIIFSDEEGTLWWHAHSDWTRATVHGPIIILPEKGKSYPFTKPYAEQTIVLGEWYKGDVMAIIDEAIATGGDPNVSDAYTINGQPGDLYDCSNTTTFNMLVVKGKTYLLRIISAIMNEEMFFGIANHTLTVVGMDGAYLKPFTVDYIMITPGQTINVLITANQASSYYYIQGTPFADTSAPYDTNNVTAIFRYRKATRPDSIGFPTLPGATNKTAVTEFTDQLRSLASTEHPVDVPKNITKRVFITVSVNQIYCANESCGGPDGNRLAASLSNISFVTPTIDILQAYYSNISGIYNGTFPHRPSHFNFTGIDSDYGIYPSQGTEAIMIDYGAAVEFIFQGTNIGNAENHPMHLHGFSFYVVGSGDGNFDKSTSLSTYNLDDPPLVNTIGVPKNGWTTIRFVADNPGVWFMHCHLERHASWGMNTVVIVKDGTTPTTSMIPPPPYMPPCS</sequence>
<dbReference type="SUPFAM" id="SSF49503">
    <property type="entry name" value="Cupredoxins"/>
    <property type="match status" value="6"/>
</dbReference>
<keyword evidence="19" id="KW-1185">Reference proteome</keyword>
<keyword evidence="12 13" id="KW-0439">Lignin degradation</keyword>
<dbReference type="CDD" id="cd13875">
    <property type="entry name" value="CuRO_2_LCC_plant"/>
    <property type="match status" value="2"/>
</dbReference>
<dbReference type="InterPro" id="IPR034285">
    <property type="entry name" value="CuRO_2_LCC"/>
</dbReference>
<evidence type="ECO:0000256" key="7">
    <source>
        <dbReference type="ARBA" id="ARBA00022723"/>
    </source>
</evidence>
<evidence type="ECO:0000256" key="11">
    <source>
        <dbReference type="ARBA" id="ARBA00023180"/>
    </source>
</evidence>
<organism evidence="18 19">
    <name type="scientific">Trapa natans</name>
    <name type="common">Water chestnut</name>
    <dbReference type="NCBI Taxonomy" id="22666"/>
    <lineage>
        <taxon>Eukaryota</taxon>
        <taxon>Viridiplantae</taxon>
        <taxon>Streptophyta</taxon>
        <taxon>Embryophyta</taxon>
        <taxon>Tracheophyta</taxon>
        <taxon>Spermatophyta</taxon>
        <taxon>Magnoliopsida</taxon>
        <taxon>eudicotyledons</taxon>
        <taxon>Gunneridae</taxon>
        <taxon>Pentapetalae</taxon>
        <taxon>rosids</taxon>
        <taxon>malvids</taxon>
        <taxon>Myrtales</taxon>
        <taxon>Lythraceae</taxon>
        <taxon>Trapa</taxon>
    </lineage>
</organism>
<evidence type="ECO:0000256" key="6">
    <source>
        <dbReference type="ARBA" id="ARBA00022525"/>
    </source>
</evidence>
<dbReference type="InterPro" id="IPR011707">
    <property type="entry name" value="Cu-oxidase-like_N"/>
</dbReference>
<dbReference type="InterPro" id="IPR002355">
    <property type="entry name" value="Cu_oxidase_Cu_BS"/>
</dbReference>
<comment type="cofactor">
    <cofactor evidence="13">
        <name>Cu cation</name>
        <dbReference type="ChEBI" id="CHEBI:23378"/>
    </cofactor>
    <text evidence="13">Binds 4 Cu cations per monomer.</text>
</comment>
<evidence type="ECO:0000256" key="14">
    <source>
        <dbReference type="SAM" id="Phobius"/>
    </source>
</evidence>
<dbReference type="InterPro" id="IPR034288">
    <property type="entry name" value="CuRO_1_LCC"/>
</dbReference>
<keyword evidence="5 13" id="KW-0052">Apoplast</keyword>
<dbReference type="Proteomes" id="UP001346149">
    <property type="component" value="Unassembled WGS sequence"/>
</dbReference>
<feature type="domain" description="Plastocyanin-like" evidence="16">
    <location>
        <begin position="428"/>
        <end position="553"/>
    </location>
</feature>
<dbReference type="InterPro" id="IPR033138">
    <property type="entry name" value="Cu_oxidase_CS"/>
</dbReference>
<dbReference type="CDD" id="cd13849">
    <property type="entry name" value="CuRO_1_LCC_plant"/>
    <property type="match status" value="2"/>
</dbReference>
<gene>
    <name evidence="18" type="ORF">SAY86_004821</name>
</gene>
<keyword evidence="11" id="KW-0325">Glycoprotein</keyword>
<evidence type="ECO:0000313" key="18">
    <source>
        <dbReference type="EMBL" id="KAK4805004.1"/>
    </source>
</evidence>
<comment type="similarity">
    <text evidence="3 13">Belongs to the multicopper oxidase family.</text>
</comment>
<dbReference type="AlphaFoldDB" id="A0AAN7MGR2"/>
<evidence type="ECO:0000259" key="15">
    <source>
        <dbReference type="Pfam" id="PF00394"/>
    </source>
</evidence>
<dbReference type="EMBL" id="JAXQNO010000001">
    <property type="protein sequence ID" value="KAK4805004.1"/>
    <property type="molecule type" value="Genomic_DNA"/>
</dbReference>
<dbReference type="InterPro" id="IPR045087">
    <property type="entry name" value="Cu-oxidase_fam"/>
</dbReference>
<keyword evidence="7 13" id="KW-0479">Metal-binding</keyword>
<keyword evidence="8 13" id="KW-0677">Repeat</keyword>
<dbReference type="Pfam" id="PF00394">
    <property type="entry name" value="Cu-oxidase"/>
    <property type="match status" value="2"/>
</dbReference>
<dbReference type="PROSITE" id="PS00079">
    <property type="entry name" value="MULTICOPPER_OXIDASE1"/>
    <property type="match status" value="2"/>
</dbReference>
<dbReference type="InterPro" id="IPR034289">
    <property type="entry name" value="CuRO_3_LCC"/>
</dbReference>
<evidence type="ECO:0000313" key="19">
    <source>
        <dbReference type="Proteomes" id="UP001346149"/>
    </source>
</evidence>
<keyword evidence="14" id="KW-0812">Transmembrane</keyword>
<feature type="domain" description="Plastocyanin-like" evidence="15">
    <location>
        <begin position="749"/>
        <end position="898"/>
    </location>
</feature>
<keyword evidence="14" id="KW-1133">Transmembrane helix</keyword>